<gene>
    <name evidence="3" type="ORF">IC231_04960</name>
</gene>
<feature type="coiled-coil region" evidence="1">
    <location>
        <begin position="349"/>
        <end position="390"/>
    </location>
</feature>
<reference evidence="3 4" key="1">
    <citation type="submission" date="2020-09" db="EMBL/GenBank/DDBJ databases">
        <authorList>
            <person name="Kim M.K."/>
        </authorList>
    </citation>
    <scope>NUCLEOTIDE SEQUENCE [LARGE SCALE GENOMIC DNA]</scope>
    <source>
        <strain evidence="3 4">BT646</strain>
    </source>
</reference>
<keyword evidence="2" id="KW-0812">Transmembrane</keyword>
<keyword evidence="1" id="KW-0175">Coiled coil</keyword>
<dbReference type="RefSeq" id="WP_190783466.1">
    <property type="nucleotide sequence ID" value="NZ_JACWZZ010000001.1"/>
</dbReference>
<evidence type="ECO:0000256" key="1">
    <source>
        <dbReference type="SAM" id="Coils"/>
    </source>
</evidence>
<dbReference type="EMBL" id="JACWZZ010000001">
    <property type="protein sequence ID" value="MBD2714380.1"/>
    <property type="molecule type" value="Genomic_DNA"/>
</dbReference>
<evidence type="ECO:0000256" key="2">
    <source>
        <dbReference type="SAM" id="Phobius"/>
    </source>
</evidence>
<name>A0ABR8JF01_9BACT</name>
<keyword evidence="4" id="KW-1185">Reference proteome</keyword>
<organism evidence="3 4">
    <name type="scientific">Hymenobacter duratus</name>
    <dbReference type="NCBI Taxonomy" id="2771356"/>
    <lineage>
        <taxon>Bacteria</taxon>
        <taxon>Pseudomonadati</taxon>
        <taxon>Bacteroidota</taxon>
        <taxon>Cytophagia</taxon>
        <taxon>Cytophagales</taxon>
        <taxon>Hymenobacteraceae</taxon>
        <taxon>Hymenobacter</taxon>
    </lineage>
</organism>
<feature type="transmembrane region" description="Helical" evidence="2">
    <location>
        <begin position="263"/>
        <end position="284"/>
    </location>
</feature>
<proteinExistence type="predicted"/>
<feature type="transmembrane region" description="Helical" evidence="2">
    <location>
        <begin position="231"/>
        <end position="251"/>
    </location>
</feature>
<protein>
    <submittedName>
        <fullName evidence="3">Uncharacterized protein</fullName>
    </submittedName>
</protein>
<sequence length="465" mass="52482">MALPKPGLFTLKPTTGPIVTAESSASEPLGRDASFADRVLKKLGLVSSAADNLESENYADPDSVRIQRTMRQAGFRAAGQHNGTTHGLEVNLTRILANLHEQFDQNDRQQETQRKQKQGEINAVSTEIEYRQDERATLDAKLDGTKQKITDIKHEIHLLRTSPEDMRLQEPSRLALWISGIILALLTIYLFVFYSSAIYSAVFKSFKVDDNVVTQAIFDAQAVAKAYKEGFFELLMIITLPSAFLGLGYILHHLQKNTQKGKALKMAAIVSITFIFDFILAYGISKKIYDLQKLASFKDIPDYTLGKAIMDVDFWTIIFAGFVVYIIWGLLFDFFMEAHRLTNKVGAAITERQNQIQEKETECSALEEQIGKVKETIKNLIGQRHQLEAQLTGVIIPAREWANYLMEFCDGWLSWMTGADMSHYKQNQCKTTLDQFIERHLGQNTVLSYRSSEIDGLGMQGQSTN</sequence>
<feature type="transmembrane region" description="Helical" evidence="2">
    <location>
        <begin position="174"/>
        <end position="194"/>
    </location>
</feature>
<feature type="transmembrane region" description="Helical" evidence="2">
    <location>
        <begin position="314"/>
        <end position="335"/>
    </location>
</feature>
<keyword evidence="2" id="KW-1133">Transmembrane helix</keyword>
<comment type="caution">
    <text evidence="3">The sequence shown here is derived from an EMBL/GenBank/DDBJ whole genome shotgun (WGS) entry which is preliminary data.</text>
</comment>
<keyword evidence="2" id="KW-0472">Membrane</keyword>
<evidence type="ECO:0000313" key="4">
    <source>
        <dbReference type="Proteomes" id="UP000642468"/>
    </source>
</evidence>
<accession>A0ABR8JF01</accession>
<dbReference type="Proteomes" id="UP000642468">
    <property type="component" value="Unassembled WGS sequence"/>
</dbReference>
<evidence type="ECO:0000313" key="3">
    <source>
        <dbReference type="EMBL" id="MBD2714380.1"/>
    </source>
</evidence>